<dbReference type="Gene3D" id="3.20.20.80">
    <property type="entry name" value="Glycosidases"/>
    <property type="match status" value="1"/>
</dbReference>
<dbReference type="NCBIfam" id="TIGR03356">
    <property type="entry name" value="BGL"/>
    <property type="match status" value="1"/>
</dbReference>
<evidence type="ECO:0000256" key="8">
    <source>
        <dbReference type="ARBA" id="ARBA00023326"/>
    </source>
</evidence>
<reference evidence="12 13" key="1">
    <citation type="submission" date="2016-10" db="EMBL/GenBank/DDBJ databases">
        <authorList>
            <person name="de Groot N.N."/>
        </authorList>
    </citation>
    <scope>NUCLEOTIDE SEQUENCE [LARGE SCALE GENOMIC DNA]</scope>
    <source>
        <strain evidence="13">P4-7,KCTC 19426,CECT 7604</strain>
    </source>
</reference>
<dbReference type="GO" id="GO:0008422">
    <property type="term" value="F:beta-glucosidase activity"/>
    <property type="evidence" value="ECO:0007669"/>
    <property type="project" value="UniProtKB-EC"/>
</dbReference>
<evidence type="ECO:0000256" key="11">
    <source>
        <dbReference type="RuleBase" id="RU361175"/>
    </source>
</evidence>
<comment type="similarity">
    <text evidence="2 11">Belongs to the glycosyl hydrolase 1 family.</text>
</comment>
<evidence type="ECO:0000313" key="12">
    <source>
        <dbReference type="EMBL" id="SDO53505.1"/>
    </source>
</evidence>
<dbReference type="PRINTS" id="PR00131">
    <property type="entry name" value="GLHYDRLASE1"/>
</dbReference>
<evidence type="ECO:0000256" key="9">
    <source>
        <dbReference type="PIRSR" id="PIRSR617736-1"/>
    </source>
</evidence>
<evidence type="ECO:0000256" key="6">
    <source>
        <dbReference type="ARBA" id="ARBA00023277"/>
    </source>
</evidence>
<name>A0A1H0KC14_9ACTN</name>
<dbReference type="GO" id="GO:0005829">
    <property type="term" value="C:cytosol"/>
    <property type="evidence" value="ECO:0007669"/>
    <property type="project" value="TreeGrafter"/>
</dbReference>
<dbReference type="PANTHER" id="PTHR10353">
    <property type="entry name" value="GLYCOSYL HYDROLASE"/>
    <property type="match status" value="1"/>
</dbReference>
<proteinExistence type="inferred from homology"/>
<feature type="active site" description="Nucleophile" evidence="9">
    <location>
        <position position="375"/>
    </location>
</feature>
<feature type="binding site" evidence="10">
    <location>
        <position position="123"/>
    </location>
    <ligand>
        <name>substrate</name>
    </ligand>
</feature>
<dbReference type="PROSITE" id="PS00653">
    <property type="entry name" value="GLYCOSYL_HYDROL_F1_2"/>
    <property type="match status" value="1"/>
</dbReference>
<organism evidence="12 13">
    <name type="scientific">Nakamurella panacisegetis</name>
    <dbReference type="NCBI Taxonomy" id="1090615"/>
    <lineage>
        <taxon>Bacteria</taxon>
        <taxon>Bacillati</taxon>
        <taxon>Actinomycetota</taxon>
        <taxon>Actinomycetes</taxon>
        <taxon>Nakamurellales</taxon>
        <taxon>Nakamurellaceae</taxon>
        <taxon>Nakamurella</taxon>
    </lineage>
</organism>
<gene>
    <name evidence="12" type="ORF">SAMN04515671_1251</name>
</gene>
<evidence type="ECO:0000313" key="13">
    <source>
        <dbReference type="Proteomes" id="UP000198741"/>
    </source>
</evidence>
<dbReference type="AlphaFoldDB" id="A0A1H0KC14"/>
<dbReference type="Pfam" id="PF00232">
    <property type="entry name" value="Glyco_hydro_1"/>
    <property type="match status" value="1"/>
</dbReference>
<evidence type="ECO:0000256" key="4">
    <source>
        <dbReference type="ARBA" id="ARBA00022801"/>
    </source>
</evidence>
<keyword evidence="7 11" id="KW-0326">Glycosidase</keyword>
<dbReference type="RefSeq" id="WP_090475147.1">
    <property type="nucleotide sequence ID" value="NZ_LT629710.1"/>
</dbReference>
<sequence length="475" mass="52253">MTSSNRTFPDGFLWGSATASYQIEGAATEGGRGPSIWDTFSHTPGKVLGGDTGDVADDHYHRWPEDVQHIKNLGLHAYRFSISWPRVQPGGSGEFNAEGIAFYSNLVDALIEAGVQPVVTLYHWDLPQELEDEGGWANRETAFRFAAYAERMARELGDRISVWTTLNEPWCAAYLGYASGVHAPGLTDGAKALAAVHHLNLAHGLAGRAVRKVLGPDTKISVTLNLHVTHPVDPSSADDRAAVRKIDNLGNEAFLQPMLDGRYPAELLEQTAHITDWAFVQDGDLELINIPLSILGVNYYSSSRAQKFSGIGEKREADNHGDGAASPWVGADDVEFLPQPGPYTSMGWNIDPASFTSLLVDVGTRYPGTPLMVTENGAAFHDTVSADGRVHDADRVDYLYRHLDAVGAALDAGIDLRGYFVWSLLDNFEWSFGYDRRFGIIRVDFQTLERSWKDSAYWYRTLATTNGLPGRDVTY</sequence>
<keyword evidence="13" id="KW-1185">Reference proteome</keyword>
<feature type="binding site" evidence="10">
    <location>
        <position position="300"/>
    </location>
    <ligand>
        <name>substrate</name>
    </ligand>
</feature>
<feature type="binding site" evidence="10">
    <location>
        <position position="167"/>
    </location>
    <ligand>
        <name>substrate</name>
    </ligand>
</feature>
<dbReference type="InterPro" id="IPR017736">
    <property type="entry name" value="Glyco_hydro_1_beta-glucosidase"/>
</dbReference>
<keyword evidence="6" id="KW-0119">Carbohydrate metabolism</keyword>
<evidence type="ECO:0000256" key="1">
    <source>
        <dbReference type="ARBA" id="ARBA00000448"/>
    </source>
</evidence>
<dbReference type="Proteomes" id="UP000198741">
    <property type="component" value="Chromosome I"/>
</dbReference>
<dbReference type="SUPFAM" id="SSF51445">
    <property type="entry name" value="(Trans)glycosidases"/>
    <property type="match status" value="1"/>
</dbReference>
<evidence type="ECO:0000256" key="3">
    <source>
        <dbReference type="ARBA" id="ARBA00012744"/>
    </source>
</evidence>
<feature type="binding site" evidence="10">
    <location>
        <begin position="429"/>
        <end position="430"/>
    </location>
    <ligand>
        <name>substrate</name>
    </ligand>
</feature>
<dbReference type="EC" id="3.2.1.21" evidence="3 11"/>
<dbReference type="InterPro" id="IPR001360">
    <property type="entry name" value="Glyco_hydro_1"/>
</dbReference>
<dbReference type="STRING" id="1090615.SAMN04515671_1251"/>
<dbReference type="PANTHER" id="PTHR10353:SF36">
    <property type="entry name" value="LP05116P"/>
    <property type="match status" value="1"/>
</dbReference>
<evidence type="ECO:0000256" key="7">
    <source>
        <dbReference type="ARBA" id="ARBA00023295"/>
    </source>
</evidence>
<keyword evidence="5" id="KW-0136">Cellulose degradation</keyword>
<dbReference type="EMBL" id="LT629710">
    <property type="protein sequence ID" value="SDO53505.1"/>
    <property type="molecule type" value="Genomic_DNA"/>
</dbReference>
<evidence type="ECO:0000256" key="2">
    <source>
        <dbReference type="ARBA" id="ARBA00010838"/>
    </source>
</evidence>
<comment type="catalytic activity">
    <reaction evidence="1 11">
        <text>Hydrolysis of terminal, non-reducing beta-D-glucosyl residues with release of beta-D-glucose.</text>
        <dbReference type="EC" id="3.2.1.21"/>
    </reaction>
</comment>
<dbReference type="InterPro" id="IPR033132">
    <property type="entry name" value="GH_1_N_CS"/>
</dbReference>
<keyword evidence="4 11" id="KW-0378">Hydrolase</keyword>
<feature type="binding site" evidence="10">
    <location>
        <position position="22"/>
    </location>
    <ligand>
        <name>substrate</name>
    </ligand>
</feature>
<dbReference type="OrthoDB" id="9765195at2"/>
<keyword evidence="8" id="KW-0624">Polysaccharide degradation</keyword>
<protein>
    <recommendedName>
        <fullName evidence="3 11">Beta-glucosidase</fullName>
        <ecNumber evidence="3 11">3.2.1.21</ecNumber>
    </recommendedName>
</protein>
<evidence type="ECO:0000256" key="10">
    <source>
        <dbReference type="PIRSR" id="PIRSR617736-2"/>
    </source>
</evidence>
<evidence type="ECO:0000256" key="5">
    <source>
        <dbReference type="ARBA" id="ARBA00023001"/>
    </source>
</evidence>
<dbReference type="GO" id="GO:0030245">
    <property type="term" value="P:cellulose catabolic process"/>
    <property type="evidence" value="ECO:0007669"/>
    <property type="project" value="UniProtKB-KW"/>
</dbReference>
<feature type="binding site" evidence="10">
    <location>
        <position position="422"/>
    </location>
    <ligand>
        <name>substrate</name>
    </ligand>
</feature>
<dbReference type="InterPro" id="IPR017853">
    <property type="entry name" value="GH"/>
</dbReference>
<feature type="active site" description="Proton donor" evidence="9">
    <location>
        <position position="168"/>
    </location>
</feature>
<dbReference type="FunFam" id="3.20.20.80:FF:000004">
    <property type="entry name" value="Beta-glucosidase 6-phospho-beta-glucosidase"/>
    <property type="match status" value="1"/>
</dbReference>
<accession>A0A1H0KC14</accession>